<dbReference type="SUPFAM" id="SSF51569">
    <property type="entry name" value="Aldolase"/>
    <property type="match status" value="1"/>
</dbReference>
<dbReference type="PANTHER" id="PTHR30304">
    <property type="entry name" value="D-TAGATOSE-1,6-BISPHOSPHATE ALDOLASE"/>
    <property type="match status" value="1"/>
</dbReference>
<dbReference type="PIRSF" id="PIRSF001359">
    <property type="entry name" value="F_bP_aldolase_II"/>
    <property type="match status" value="1"/>
</dbReference>
<dbReference type="CDD" id="cd00947">
    <property type="entry name" value="TBP_aldolase_IIB"/>
    <property type="match status" value="1"/>
</dbReference>
<dbReference type="GO" id="GO:0016832">
    <property type="term" value="F:aldehyde-lyase activity"/>
    <property type="evidence" value="ECO:0007669"/>
    <property type="project" value="InterPro"/>
</dbReference>
<dbReference type="NCBIfam" id="TIGR00167">
    <property type="entry name" value="cbbA"/>
    <property type="match status" value="1"/>
</dbReference>
<organism evidence="3 4">
    <name type="scientific">Candidatus Wolfebacteria bacterium CG03_land_8_20_14_0_80_40_12</name>
    <dbReference type="NCBI Taxonomy" id="1975069"/>
    <lineage>
        <taxon>Bacteria</taxon>
        <taxon>Candidatus Wolfeibacteriota</taxon>
    </lineage>
</organism>
<dbReference type="EMBL" id="PEVJ01000025">
    <property type="protein sequence ID" value="PIU98498.1"/>
    <property type="molecule type" value="Genomic_DNA"/>
</dbReference>
<dbReference type="PANTHER" id="PTHR30304:SF0">
    <property type="entry name" value="D-TAGATOSE-1,6-BISPHOSPHATE ALDOLASE SUBUNIT GATY-RELATED"/>
    <property type="match status" value="1"/>
</dbReference>
<comment type="caution">
    <text evidence="3">The sequence shown here is derived from an EMBL/GenBank/DDBJ whole genome shotgun (WGS) entry which is preliminary data.</text>
</comment>
<keyword evidence="2" id="KW-0862">Zinc</keyword>
<keyword evidence="2" id="KW-0479">Metal-binding</keyword>
<feature type="binding site" evidence="2">
    <location>
        <position position="81"/>
    </location>
    <ligand>
        <name>Zn(2+)</name>
        <dbReference type="ChEBI" id="CHEBI:29105"/>
        <label>1</label>
        <note>catalytic</note>
    </ligand>
</feature>
<evidence type="ECO:0000256" key="2">
    <source>
        <dbReference type="PIRSR" id="PIRSR001359-3"/>
    </source>
</evidence>
<evidence type="ECO:0000313" key="3">
    <source>
        <dbReference type="EMBL" id="PIU98498.1"/>
    </source>
</evidence>
<dbReference type="Pfam" id="PF01116">
    <property type="entry name" value="F_bP_aldolase"/>
    <property type="match status" value="1"/>
</dbReference>
<protein>
    <submittedName>
        <fullName evidence="3">Tagatose-bisphosphate aldolase</fullName>
    </submittedName>
</protein>
<feature type="active site" description="Proton donor" evidence="1">
    <location>
        <position position="80"/>
    </location>
</feature>
<evidence type="ECO:0000256" key="1">
    <source>
        <dbReference type="PIRSR" id="PIRSR001359-1"/>
    </source>
</evidence>
<dbReference type="Gene3D" id="3.20.20.70">
    <property type="entry name" value="Aldolase class I"/>
    <property type="match status" value="1"/>
</dbReference>
<dbReference type="InterPro" id="IPR013785">
    <property type="entry name" value="Aldolase_TIM"/>
</dbReference>
<proteinExistence type="predicted"/>
<accession>A0A2M7B5U1</accession>
<dbReference type="AlphaFoldDB" id="A0A2M7B5U1"/>
<dbReference type="Proteomes" id="UP000228949">
    <property type="component" value="Unassembled WGS sequence"/>
</dbReference>
<feature type="binding site" evidence="2">
    <location>
        <position position="188"/>
    </location>
    <ligand>
        <name>Zn(2+)</name>
        <dbReference type="ChEBI" id="CHEBI:29105"/>
        <label>1</label>
        <note>catalytic</note>
    </ligand>
</feature>
<gene>
    <name evidence="3" type="ORF">COS61_01090</name>
</gene>
<feature type="binding site" evidence="2">
    <location>
        <position position="102"/>
    </location>
    <ligand>
        <name>Zn(2+)</name>
        <dbReference type="ChEBI" id="CHEBI:29105"/>
        <label>2</label>
    </ligand>
</feature>
<name>A0A2M7B5U1_9BACT</name>
<feature type="binding site" evidence="2">
    <location>
        <position position="138"/>
    </location>
    <ligand>
        <name>Zn(2+)</name>
        <dbReference type="ChEBI" id="CHEBI:29105"/>
        <label>2</label>
    </ligand>
</feature>
<dbReference type="InterPro" id="IPR050246">
    <property type="entry name" value="Class_II_FBP_aldolase"/>
</dbReference>
<dbReference type="InterPro" id="IPR000771">
    <property type="entry name" value="FBA_II"/>
</dbReference>
<evidence type="ECO:0000313" key="4">
    <source>
        <dbReference type="Proteomes" id="UP000228949"/>
    </source>
</evidence>
<sequence length="292" mass="32170">MKSLKEFILEAEKKKVAIGHFNVSDLVGLKAVFEAARELQLPVIIGVSEGEREFIGVKQAALLVKSLREEYNFPIFINADHTKSLEKIKQAVEAGFDAIMFDASGLPLKENIKKTKEVVEYVKNASAGPQTKILVEAELGAIKGSSIILSTSDVDNIKEGDLAKPEEAAQFIKETGIDFLAAAVGNIHGVIAAGNPKLDIERIKKIKSVSSAPLVLHGGSGIKKEEFLKAIDAGISIIHINTELRLAWRKGMEKIFQEKPEEIIPYKILPFAVEEIKKVVYNRLKLFNKINE</sequence>
<reference evidence="4" key="1">
    <citation type="submission" date="2017-09" db="EMBL/GenBank/DDBJ databases">
        <title>Depth-based differentiation of microbial function through sediment-hosted aquifers and enrichment of novel symbionts in the deep terrestrial subsurface.</title>
        <authorList>
            <person name="Probst A.J."/>
            <person name="Ladd B."/>
            <person name="Jarett J.K."/>
            <person name="Geller-Mcgrath D.E."/>
            <person name="Sieber C.M.K."/>
            <person name="Emerson J.B."/>
            <person name="Anantharaman K."/>
            <person name="Thomas B.C."/>
            <person name="Malmstrom R."/>
            <person name="Stieglmeier M."/>
            <person name="Klingl A."/>
            <person name="Woyke T."/>
            <person name="Ryan C.M."/>
            <person name="Banfield J.F."/>
        </authorList>
    </citation>
    <scope>NUCLEOTIDE SEQUENCE [LARGE SCALE GENOMIC DNA]</scope>
</reference>
<dbReference type="GO" id="GO:0008270">
    <property type="term" value="F:zinc ion binding"/>
    <property type="evidence" value="ECO:0007669"/>
    <property type="project" value="InterPro"/>
</dbReference>
<feature type="binding site" evidence="2">
    <location>
        <position position="217"/>
    </location>
    <ligand>
        <name>Zn(2+)</name>
        <dbReference type="ChEBI" id="CHEBI:29105"/>
        <label>1</label>
        <note>catalytic</note>
    </ligand>
</feature>
<comment type="cofactor">
    <cofactor evidence="2">
        <name>Zn(2+)</name>
        <dbReference type="ChEBI" id="CHEBI:29105"/>
    </cofactor>
    <text evidence="2">Binds 2 Zn(2+) ions per subunit. One is catalytic and the other provides a structural contribution.</text>
</comment>
<dbReference type="GO" id="GO:0005975">
    <property type="term" value="P:carbohydrate metabolic process"/>
    <property type="evidence" value="ECO:0007669"/>
    <property type="project" value="InterPro"/>
</dbReference>